<sequence>MAFNKCNEQSSSLRRNNTAQDPKLSCHYELYS</sequence>
<accession>A0A2P2Q3X8</accession>
<reference evidence="2" key="1">
    <citation type="submission" date="2018-02" db="EMBL/GenBank/DDBJ databases">
        <title>Rhizophora mucronata_Transcriptome.</title>
        <authorList>
            <person name="Meera S.P."/>
            <person name="Sreeshan A."/>
            <person name="Augustine A."/>
        </authorList>
    </citation>
    <scope>NUCLEOTIDE SEQUENCE</scope>
    <source>
        <tissue evidence="2">Leaf</tissue>
    </source>
</reference>
<organism evidence="2">
    <name type="scientific">Rhizophora mucronata</name>
    <name type="common">Asiatic mangrove</name>
    <dbReference type="NCBI Taxonomy" id="61149"/>
    <lineage>
        <taxon>Eukaryota</taxon>
        <taxon>Viridiplantae</taxon>
        <taxon>Streptophyta</taxon>
        <taxon>Embryophyta</taxon>
        <taxon>Tracheophyta</taxon>
        <taxon>Spermatophyta</taxon>
        <taxon>Magnoliopsida</taxon>
        <taxon>eudicotyledons</taxon>
        <taxon>Gunneridae</taxon>
        <taxon>Pentapetalae</taxon>
        <taxon>rosids</taxon>
        <taxon>fabids</taxon>
        <taxon>Malpighiales</taxon>
        <taxon>Rhizophoraceae</taxon>
        <taxon>Rhizophora</taxon>
    </lineage>
</organism>
<evidence type="ECO:0000256" key="1">
    <source>
        <dbReference type="SAM" id="MobiDB-lite"/>
    </source>
</evidence>
<proteinExistence type="predicted"/>
<protein>
    <submittedName>
        <fullName evidence="2">Uncharacterized protein</fullName>
    </submittedName>
</protein>
<dbReference type="EMBL" id="GGEC01081206">
    <property type="protein sequence ID" value="MBX61690.1"/>
    <property type="molecule type" value="Transcribed_RNA"/>
</dbReference>
<evidence type="ECO:0000313" key="2">
    <source>
        <dbReference type="EMBL" id="MBX61690.1"/>
    </source>
</evidence>
<dbReference type="AlphaFoldDB" id="A0A2P2Q3X8"/>
<feature type="region of interest" description="Disordered" evidence="1">
    <location>
        <begin position="1"/>
        <end position="20"/>
    </location>
</feature>
<name>A0A2P2Q3X8_RHIMU</name>